<dbReference type="Gene3D" id="4.10.280.10">
    <property type="entry name" value="Helix-loop-helix DNA-binding domain"/>
    <property type="match status" value="1"/>
</dbReference>
<dbReference type="InterPro" id="IPR036638">
    <property type="entry name" value="HLH_DNA-bd_sf"/>
</dbReference>
<dbReference type="GO" id="GO:0000977">
    <property type="term" value="F:RNA polymerase II transcription regulatory region sequence-specific DNA binding"/>
    <property type="evidence" value="ECO:0007669"/>
    <property type="project" value="TreeGrafter"/>
</dbReference>
<dbReference type="WBParaSite" id="HCON_00074580-00001">
    <property type="protein sequence ID" value="HCON_00074580-00001"/>
    <property type="gene ID" value="HCON_00074580"/>
</dbReference>
<dbReference type="InterPro" id="IPR050283">
    <property type="entry name" value="E-box_TF_Regulators"/>
</dbReference>
<dbReference type="Proteomes" id="UP000025227">
    <property type="component" value="Unplaced"/>
</dbReference>
<sequence length="170" mass="20380">MYNVQPPYNYCQRSPCYSEGDDRIYKKRRTEITGKQRMAANERERRRMNRYNPEEYVYENDYSDTHLFSINRGFDYLRQRLPSNTNEKKLSKVDTLRGAMDYIRQLQAVLEQQLPNDVKTEHKILIDGVGEESSLYMVSWRRTPEKYGEIHETSRGPVVYQKDVWVPDTH</sequence>
<keyword evidence="2" id="KW-1185">Reference proteome</keyword>
<evidence type="ECO:0000259" key="1">
    <source>
        <dbReference type="PROSITE" id="PS50888"/>
    </source>
</evidence>
<evidence type="ECO:0000313" key="2">
    <source>
        <dbReference type="Proteomes" id="UP000025227"/>
    </source>
</evidence>
<dbReference type="GO" id="GO:0046983">
    <property type="term" value="F:protein dimerization activity"/>
    <property type="evidence" value="ECO:0007669"/>
    <property type="project" value="InterPro"/>
</dbReference>
<dbReference type="PROSITE" id="PS50888">
    <property type="entry name" value="BHLH"/>
    <property type="match status" value="1"/>
</dbReference>
<organism evidence="2 3">
    <name type="scientific">Haemonchus contortus</name>
    <name type="common">Barber pole worm</name>
    <dbReference type="NCBI Taxonomy" id="6289"/>
    <lineage>
        <taxon>Eukaryota</taxon>
        <taxon>Metazoa</taxon>
        <taxon>Ecdysozoa</taxon>
        <taxon>Nematoda</taxon>
        <taxon>Chromadorea</taxon>
        <taxon>Rhabditida</taxon>
        <taxon>Rhabditina</taxon>
        <taxon>Rhabditomorpha</taxon>
        <taxon>Strongyloidea</taxon>
        <taxon>Trichostrongylidae</taxon>
        <taxon>Haemonchus</taxon>
    </lineage>
</organism>
<dbReference type="GO" id="GO:0000981">
    <property type="term" value="F:DNA-binding transcription factor activity, RNA polymerase II-specific"/>
    <property type="evidence" value="ECO:0007669"/>
    <property type="project" value="TreeGrafter"/>
</dbReference>
<dbReference type="InterPro" id="IPR011598">
    <property type="entry name" value="bHLH_dom"/>
</dbReference>
<dbReference type="AlphaFoldDB" id="A0A7I4YBL8"/>
<name>A0A7I4YBL8_HAECO</name>
<dbReference type="OMA" id="LYMVSWR"/>
<accession>A0A7I4YBL8</accession>
<dbReference type="PANTHER" id="PTHR23349">
    <property type="entry name" value="BASIC HELIX-LOOP-HELIX TRANSCRIPTION FACTOR, TWIST"/>
    <property type="match status" value="1"/>
</dbReference>
<protein>
    <submittedName>
        <fullName evidence="3">BHLH domain-containing protein</fullName>
    </submittedName>
</protein>
<evidence type="ECO:0000313" key="3">
    <source>
        <dbReference type="WBParaSite" id="HCON_00074580-00001"/>
    </source>
</evidence>
<reference evidence="3" key="1">
    <citation type="submission" date="2020-12" db="UniProtKB">
        <authorList>
            <consortium name="WormBaseParasite"/>
        </authorList>
    </citation>
    <scope>IDENTIFICATION</scope>
    <source>
        <strain evidence="3">MHco3</strain>
    </source>
</reference>
<dbReference type="SMART" id="SM00353">
    <property type="entry name" value="HLH"/>
    <property type="match status" value="1"/>
</dbReference>
<dbReference type="Pfam" id="PF00010">
    <property type="entry name" value="HLH"/>
    <property type="match status" value="1"/>
</dbReference>
<proteinExistence type="predicted"/>
<dbReference type="GO" id="GO:0032502">
    <property type="term" value="P:developmental process"/>
    <property type="evidence" value="ECO:0007669"/>
    <property type="project" value="TreeGrafter"/>
</dbReference>
<dbReference type="OrthoDB" id="10048995at2759"/>
<dbReference type="SUPFAM" id="SSF47459">
    <property type="entry name" value="HLH, helix-loop-helix DNA-binding domain"/>
    <property type="match status" value="1"/>
</dbReference>
<feature type="domain" description="BHLH" evidence="1">
    <location>
        <begin position="54"/>
        <end position="106"/>
    </location>
</feature>
<dbReference type="PANTHER" id="PTHR23349:SF111">
    <property type="entry name" value="BHLH DOMAIN-CONTAINING PROTEIN"/>
    <property type="match status" value="1"/>
</dbReference>